<dbReference type="Pfam" id="PF13481">
    <property type="entry name" value="AAA_25"/>
    <property type="match status" value="1"/>
</dbReference>
<sequence>MNDDGRPPKEPATANNTSTATAPATGAGAHLDSTGGVSGYAAAAQAYWESGWRGVLPLKRGTKSPPPDGFTGHLGADPSYPDVLQWAELYPDGNVALRLPDGVIGIDVDAYGGKTGAETLTEAVRRWGPLPDGPRSSSRADDPVSGIRLFRVPAGTRLVTMLGFPELGFGGVEIIQRHHRYAVCWPSVHPDTGQNYQWYGPDGTVIDPPAVDGLPDLPPAWLAGMADDDPADILTEDRADIGACLTEGEPSSRVSKKLAAALVACQGSSRHDNTLGNVLALLRFGRQNEPGVKTALAALGQQFIDAVTADASRTPDAAQSEFRRMVYGDRAAALLADDSWDWFDRIPPEGIGLTNGQVPPAPPGGSPLDDGQAESYVAAPADPFEQQVAESVARLRVQREAKRRIDAEDRPPIPLPPMIGLDELLTRPRPVTRYRIDKVAPADARLILSAQYKAGKTHLVGNLIRSLVDGDPFLGRFTVNTVARRVVLLDDELSEPMLLDWLEDQGIVNTDAVIPVSLRGRVGALDLVDDRRRREWATRLADLGCDYLILDCLRPVLDALGLDESHDAGRFLVGFDALLGDAGIADATMVHHMGHSAERSRGDSRLLDWPDANWRLVRETDQPDSARFFSAYGRDVDVAEGRLTLDPATRRLTYAAGSRANAKVEAASTAVILYLAAHAKGGGTGLATGAIERADDLGRYGRKAVRDGLALAVERGVVTQRDGDNNAKLHAIARPCEVCGQPVTGVGTRHQSCPPSEQLDDGTAPGSPGSPPFAAGSPPKPGDPRSGAVRRFAATYIDVADGEPTGSPPRSEVPIIKPDGSDYCTVCKRNVATEGHRDPCINDRSRRD</sequence>
<protein>
    <submittedName>
        <fullName evidence="3">Bifunctional DNA primase/polymerase</fullName>
    </submittedName>
</protein>
<dbReference type="KEGG" id="mflu:HZU40_21075"/>
<name>A0A7G8P8R8_9MYCO</name>
<reference evidence="3 4" key="1">
    <citation type="submission" date="2020-07" db="EMBL/GenBank/DDBJ databases">
        <title>Draft genome sequence of four isobutane-metabolizing strains capable of cometabolically degrading diverse ether contaminants.</title>
        <authorList>
            <person name="Chen W."/>
            <person name="Faulkner N."/>
            <person name="Smith C."/>
            <person name="Hyman M."/>
        </authorList>
    </citation>
    <scope>NUCLEOTIDE SEQUENCE [LARGE SCALE GENOMIC DNA]</scope>
    <source>
        <strain evidence="3 4">2A</strain>
    </source>
</reference>
<dbReference type="Gene3D" id="3.40.50.300">
    <property type="entry name" value="P-loop containing nucleotide triphosphate hydrolases"/>
    <property type="match status" value="1"/>
</dbReference>
<feature type="domain" description="DNA primase/polymerase bifunctional N-terminal" evidence="2">
    <location>
        <begin position="44"/>
        <end position="214"/>
    </location>
</feature>
<gene>
    <name evidence="3" type="ORF">HZU40_21075</name>
</gene>
<dbReference type="InterPro" id="IPR015330">
    <property type="entry name" value="DNA_primase/pol_bifunc_N"/>
</dbReference>
<dbReference type="SMART" id="SM00943">
    <property type="entry name" value="Prim-Pol"/>
    <property type="match status" value="1"/>
</dbReference>
<feature type="region of interest" description="Disordered" evidence="1">
    <location>
        <begin position="798"/>
        <end position="817"/>
    </location>
</feature>
<proteinExistence type="predicted"/>
<accession>A0A7G8P8R8</accession>
<evidence type="ECO:0000256" key="1">
    <source>
        <dbReference type="SAM" id="MobiDB-lite"/>
    </source>
</evidence>
<feature type="region of interest" description="Disordered" evidence="1">
    <location>
        <begin position="745"/>
        <end position="791"/>
    </location>
</feature>
<dbReference type="AlphaFoldDB" id="A0A7G8P8R8"/>
<dbReference type="InterPro" id="IPR027417">
    <property type="entry name" value="P-loop_NTPase"/>
</dbReference>
<feature type="region of interest" description="Disordered" evidence="1">
    <location>
        <begin position="1"/>
        <end position="35"/>
    </location>
</feature>
<evidence type="ECO:0000259" key="2">
    <source>
        <dbReference type="SMART" id="SM00943"/>
    </source>
</evidence>
<feature type="compositionally biased region" description="Low complexity" evidence="1">
    <location>
        <begin position="11"/>
        <end position="29"/>
    </location>
</feature>
<organism evidence="3 4">
    <name type="scientific">Mycolicibacterium fluoranthenivorans</name>
    <dbReference type="NCBI Taxonomy" id="258505"/>
    <lineage>
        <taxon>Bacteria</taxon>
        <taxon>Bacillati</taxon>
        <taxon>Actinomycetota</taxon>
        <taxon>Actinomycetes</taxon>
        <taxon>Mycobacteriales</taxon>
        <taxon>Mycobacteriaceae</taxon>
        <taxon>Mycolicibacterium</taxon>
    </lineage>
</organism>
<dbReference type="Proteomes" id="UP000515498">
    <property type="component" value="Chromosome"/>
</dbReference>
<evidence type="ECO:0000313" key="3">
    <source>
        <dbReference type="EMBL" id="QNJ90734.1"/>
    </source>
</evidence>
<evidence type="ECO:0000313" key="4">
    <source>
        <dbReference type="Proteomes" id="UP000515498"/>
    </source>
</evidence>
<dbReference type="RefSeq" id="WP_187095664.1">
    <property type="nucleotide sequence ID" value="NZ_CP059894.1"/>
</dbReference>
<dbReference type="EMBL" id="CP059894">
    <property type="protein sequence ID" value="QNJ90734.1"/>
    <property type="molecule type" value="Genomic_DNA"/>
</dbReference>
<feature type="compositionally biased region" description="Low complexity" evidence="1">
    <location>
        <begin position="762"/>
        <end position="777"/>
    </location>
</feature>
<dbReference type="SUPFAM" id="SSF56747">
    <property type="entry name" value="Prim-pol domain"/>
    <property type="match status" value="1"/>
</dbReference>